<feature type="domain" description="Acylamino-acid-releasing enzyme N-terminal" evidence="10">
    <location>
        <begin position="3"/>
        <end position="434"/>
    </location>
</feature>
<comment type="catalytic activity">
    <reaction evidence="1">
        <text>Cleavage of an N-acetyl or N-formyl amino acid from the N-terminus of a polypeptide.</text>
        <dbReference type="EC" id="3.4.19.1"/>
    </reaction>
</comment>
<dbReference type="SUPFAM" id="SSF53474">
    <property type="entry name" value="alpha/beta-Hydrolases"/>
    <property type="match status" value="1"/>
</dbReference>
<dbReference type="BRENDA" id="3.4.19.1">
    <property type="organism ID" value="890"/>
</dbReference>
<keyword evidence="13" id="KW-1185">Reference proteome</keyword>
<dbReference type="GO" id="GO:0004252">
    <property type="term" value="F:serine-type endopeptidase activity"/>
    <property type="evidence" value="ECO:0007669"/>
    <property type="project" value="UniProtKB-UniRule"/>
</dbReference>
<dbReference type="InterPro" id="IPR029058">
    <property type="entry name" value="AB_hydrolase_fold"/>
</dbReference>
<evidence type="ECO:0000313" key="11">
    <source>
        <dbReference type="EMBL" id="AMA07820.1"/>
    </source>
</evidence>
<feature type="domain" description="Peptidase S9 prolyl oligopeptidase catalytic" evidence="9">
    <location>
        <begin position="496"/>
        <end position="709"/>
    </location>
</feature>
<evidence type="ECO:0000256" key="2">
    <source>
        <dbReference type="ARBA" id="ARBA00004496"/>
    </source>
</evidence>
<evidence type="ECO:0000256" key="3">
    <source>
        <dbReference type="ARBA" id="ARBA00005228"/>
    </source>
</evidence>
<keyword evidence="8" id="KW-0645">Protease</keyword>
<dbReference type="KEGG" id="bmor:101747101"/>
<dbReference type="SUPFAM" id="SSF82171">
    <property type="entry name" value="DPP6 N-terminal domain-like"/>
    <property type="match status" value="1"/>
</dbReference>
<dbReference type="SMR" id="A0A0X9PFK4"/>
<evidence type="ECO:0000259" key="10">
    <source>
        <dbReference type="Pfam" id="PF19283"/>
    </source>
</evidence>
<gene>
    <name evidence="11" type="primary">APH</name>
    <name evidence="12" type="synonym">101747101</name>
</gene>
<evidence type="ECO:0000256" key="6">
    <source>
        <dbReference type="ARBA" id="ARBA00022490"/>
    </source>
</evidence>
<evidence type="ECO:0000256" key="1">
    <source>
        <dbReference type="ARBA" id="ARBA00000721"/>
    </source>
</evidence>
<dbReference type="Proteomes" id="UP000005204">
    <property type="component" value="Unassembled WGS sequence"/>
</dbReference>
<keyword evidence="6" id="KW-0963">Cytoplasm</keyword>
<dbReference type="PRINTS" id="PR00862">
    <property type="entry name" value="PROLIGOPTASE"/>
</dbReference>
<evidence type="ECO:0000259" key="9">
    <source>
        <dbReference type="Pfam" id="PF00326"/>
    </source>
</evidence>
<comment type="subunit">
    <text evidence="5">Homotetramer.</text>
</comment>
<evidence type="ECO:0000256" key="4">
    <source>
        <dbReference type="ARBA" id="ARBA00010040"/>
    </source>
</evidence>
<sequence>MSKEFENVIRLYKNFSKVPSIVGAHLSRDTSRVTVKWTVRSTDRGKNTRFVSSYILNESLKVIADCGFGTDISNELLSAVSPNETYRAVIREERNQKDLKKQYLEVWSKNHLAHCIDLNALDLHGDVYADSEFGCLNWSQDESAIVYVAEKKLAKAEPYIVRKPAETPKSDSKETPRKGEEYIYRQDWGEQLVGKHASVIVVCKIESESFTVLDGLPEDWCPGQVRFTLDGKSVIGIAWSTEPRRLGLIFCTNRPGHVFTLSLEDDKALSRLSPEGMSVRAARLSPRGAPVWLQRVARGPHHAGHQLVTGNIAEAPLTVIVDLVQTVTRTDDGRDFHGIYSQSLPARCFSKDGKRIVFSTPQKNEIRSYVVDIESGGMVDVSIRRAAGSTSVLDVHDDVILAAHSSLTSPSQLYVARLPARGSEAEVEWMPVTSQPEVPAGLARSEVTYLQLEHADCADPVKSFSAIYLSPSVQGGSKLPLLVWPHGGPHSNFTNSYSFEAAFFNDLGFAILHVNYRGSTGAGEASMAFLPKRVGDADVKDCKLATETAVARFGLDESKLCLMGGSHGGFLVAHLSGQYPDLFKVVVSRNPVIDVASMFNSTDIADWCAVEAGFPFTEEGPPSEEQLLAMRRCSPLVHAHKVKAPTALMLGSADKRVPHYQGLEYARRLKANGVATRVYLYDDNHSLSSPLVEMDNLINAALWFLKHLDQ</sequence>
<name>A0A0X9PFK4_BOMMO</name>
<dbReference type="AlphaFoldDB" id="A0A0X9PFK4"/>
<dbReference type="PANTHER" id="PTHR42776:SF4">
    <property type="entry name" value="ACYLAMINO-ACID-RELEASING ENZYME"/>
    <property type="match status" value="1"/>
</dbReference>
<accession>A0A0X9PFK4</accession>
<dbReference type="PANTHER" id="PTHR42776">
    <property type="entry name" value="SERINE PEPTIDASE S9 FAMILY MEMBER"/>
    <property type="match status" value="1"/>
</dbReference>
<dbReference type="Pfam" id="PF19283">
    <property type="entry name" value="APEH_N"/>
    <property type="match status" value="1"/>
</dbReference>
<protein>
    <recommendedName>
        <fullName evidence="8">Prolyl endopeptidase</fullName>
        <ecNumber evidence="8">3.4.21.-</ecNumber>
    </recommendedName>
</protein>
<evidence type="ECO:0000256" key="8">
    <source>
        <dbReference type="RuleBase" id="RU368024"/>
    </source>
</evidence>
<dbReference type="GO" id="GO:0005737">
    <property type="term" value="C:cytoplasm"/>
    <property type="evidence" value="ECO:0007669"/>
    <property type="project" value="UniProtKB-SubCell"/>
</dbReference>
<dbReference type="Gene3D" id="3.40.50.1820">
    <property type="entry name" value="alpha/beta hydrolase"/>
    <property type="match status" value="1"/>
</dbReference>
<comment type="similarity">
    <text evidence="3 8">Belongs to the peptidase S9A family.</text>
</comment>
<comment type="subcellular location">
    <subcellularLocation>
        <location evidence="2">Cytoplasm</location>
    </subcellularLocation>
</comment>
<evidence type="ECO:0000256" key="5">
    <source>
        <dbReference type="ARBA" id="ARBA00011881"/>
    </source>
</evidence>
<reference evidence="11" key="2">
    <citation type="journal article" date="2016" name="Gene">
        <title>Molecular cloning, expression and characterization of acylpeptide hydrolase in the silkworm, Bombyx mori.</title>
        <authorList>
            <person name="Fu P."/>
            <person name="Sun W."/>
            <person name="Zhang Z."/>
        </authorList>
    </citation>
    <scope>NUCLEOTIDE SEQUENCE</scope>
    <source>
        <strain evidence="11">Dazao</strain>
    </source>
</reference>
<dbReference type="EnsemblMetazoa" id="XM_012690799.3">
    <property type="protein sequence ID" value="XP_012546253.1"/>
    <property type="gene ID" value="LOC101747101"/>
</dbReference>
<dbReference type="InterPro" id="IPR001375">
    <property type="entry name" value="Peptidase_S9_cat"/>
</dbReference>
<dbReference type="EMBL" id="KR094958">
    <property type="protein sequence ID" value="AMA07820.1"/>
    <property type="molecule type" value="mRNA"/>
</dbReference>
<reference evidence="12" key="3">
    <citation type="submission" date="2022-06" db="UniProtKB">
        <authorList>
            <consortium name="EnsemblMetazoa"/>
        </authorList>
    </citation>
    <scope>IDENTIFICATION</scope>
    <source>
        <strain evidence="12">p50T (Dazao)</strain>
    </source>
</reference>
<dbReference type="GO" id="GO:0006508">
    <property type="term" value="P:proteolysis"/>
    <property type="evidence" value="ECO:0007669"/>
    <property type="project" value="UniProtKB-KW"/>
</dbReference>
<dbReference type="EC" id="3.4.21.-" evidence="8"/>
<dbReference type="GeneID" id="101747101"/>
<evidence type="ECO:0000313" key="12">
    <source>
        <dbReference type="EnsemblMetazoa" id="XP_012546247.1"/>
    </source>
</evidence>
<proteinExistence type="evidence at transcript level"/>
<dbReference type="Pfam" id="PF00326">
    <property type="entry name" value="Peptidase_S9"/>
    <property type="match status" value="1"/>
</dbReference>
<organism evidence="11">
    <name type="scientific">Bombyx mori</name>
    <name type="common">Silk moth</name>
    <dbReference type="NCBI Taxonomy" id="7091"/>
    <lineage>
        <taxon>Eukaryota</taxon>
        <taxon>Metazoa</taxon>
        <taxon>Ecdysozoa</taxon>
        <taxon>Arthropoda</taxon>
        <taxon>Hexapoda</taxon>
        <taxon>Insecta</taxon>
        <taxon>Pterygota</taxon>
        <taxon>Neoptera</taxon>
        <taxon>Endopterygota</taxon>
        <taxon>Lepidoptera</taxon>
        <taxon>Glossata</taxon>
        <taxon>Ditrysia</taxon>
        <taxon>Bombycoidea</taxon>
        <taxon>Bombycidae</taxon>
        <taxon>Bombycinae</taxon>
        <taxon>Bombyx</taxon>
    </lineage>
</organism>
<comment type="similarity">
    <text evidence="4">Belongs to the peptidase S9C family.</text>
</comment>
<keyword evidence="7 8" id="KW-0378">Hydrolase</keyword>
<reference evidence="13" key="1">
    <citation type="journal article" date="2008" name="Insect Biochem. Mol. Biol.">
        <title>The genome of a lepidopteran model insect, the silkworm Bombyx mori.</title>
        <authorList>
            <consortium name="International Silkworm Genome Consortium"/>
        </authorList>
    </citation>
    <scope>NUCLEOTIDE SEQUENCE [LARGE SCALE GENOMIC DNA]</scope>
    <source>
        <strain evidence="13">p50T</strain>
    </source>
</reference>
<dbReference type="GO" id="GO:0008242">
    <property type="term" value="F:omega peptidase activity"/>
    <property type="evidence" value="ECO:0007669"/>
    <property type="project" value="UniProtKB-EC"/>
</dbReference>
<dbReference type="InterPro" id="IPR002470">
    <property type="entry name" value="Peptidase_S9A"/>
</dbReference>
<evidence type="ECO:0000313" key="13">
    <source>
        <dbReference type="Proteomes" id="UP000005204"/>
    </source>
</evidence>
<dbReference type="InterPro" id="IPR045550">
    <property type="entry name" value="AARE_N"/>
</dbReference>
<keyword evidence="8" id="KW-0720">Serine protease</keyword>
<dbReference type="EnsemblMetazoa" id="XM_012690793.3">
    <property type="protein sequence ID" value="XP_012546247.1"/>
    <property type="gene ID" value="LOC101747101"/>
</dbReference>
<evidence type="ECO:0000256" key="7">
    <source>
        <dbReference type="ARBA" id="ARBA00022801"/>
    </source>
</evidence>